<reference evidence="7" key="1">
    <citation type="journal article" date="2019" name="Int. J. Syst. Evol. Microbiol.">
        <title>The Global Catalogue of Microorganisms (GCM) 10K type strain sequencing project: providing services to taxonomists for standard genome sequencing and annotation.</title>
        <authorList>
            <consortium name="The Broad Institute Genomics Platform"/>
            <consortium name="The Broad Institute Genome Sequencing Center for Infectious Disease"/>
            <person name="Wu L."/>
            <person name="Ma J."/>
        </authorList>
    </citation>
    <scope>NUCLEOTIDE SEQUENCE [LARGE SCALE GENOMIC DNA]</scope>
    <source>
        <strain evidence="7">NCAIM B.01391</strain>
    </source>
</reference>
<dbReference type="Pfam" id="PF03466">
    <property type="entry name" value="LysR_substrate"/>
    <property type="match status" value="1"/>
</dbReference>
<evidence type="ECO:0000313" key="6">
    <source>
        <dbReference type="EMBL" id="MFC5421251.1"/>
    </source>
</evidence>
<dbReference type="SUPFAM" id="SSF46785">
    <property type="entry name" value="Winged helix' DNA-binding domain"/>
    <property type="match status" value="1"/>
</dbReference>
<dbReference type="Proteomes" id="UP001596053">
    <property type="component" value="Unassembled WGS sequence"/>
</dbReference>
<evidence type="ECO:0000313" key="7">
    <source>
        <dbReference type="Proteomes" id="UP001596053"/>
    </source>
</evidence>
<feature type="domain" description="HTH lysR-type" evidence="5">
    <location>
        <begin position="7"/>
        <end position="64"/>
    </location>
</feature>
<name>A0ABW0IVW6_9HYPH</name>
<protein>
    <submittedName>
        <fullName evidence="6">LysR family transcriptional regulator</fullName>
    </submittedName>
</protein>
<dbReference type="SUPFAM" id="SSF53850">
    <property type="entry name" value="Periplasmic binding protein-like II"/>
    <property type="match status" value="1"/>
</dbReference>
<organism evidence="6 7">
    <name type="scientific">Bosea eneae</name>
    <dbReference type="NCBI Taxonomy" id="151454"/>
    <lineage>
        <taxon>Bacteria</taxon>
        <taxon>Pseudomonadati</taxon>
        <taxon>Pseudomonadota</taxon>
        <taxon>Alphaproteobacteria</taxon>
        <taxon>Hyphomicrobiales</taxon>
        <taxon>Boseaceae</taxon>
        <taxon>Bosea</taxon>
    </lineage>
</organism>
<dbReference type="InterPro" id="IPR000847">
    <property type="entry name" value="LysR_HTH_N"/>
</dbReference>
<evidence type="ECO:0000256" key="2">
    <source>
        <dbReference type="ARBA" id="ARBA00023015"/>
    </source>
</evidence>
<dbReference type="InterPro" id="IPR036390">
    <property type="entry name" value="WH_DNA-bd_sf"/>
</dbReference>
<keyword evidence="2" id="KW-0805">Transcription regulation</keyword>
<sequence length="290" mass="31044">MPAMRNLDLELIRAFVAVADHGSMTVAGNVLHLTQSAISQQIMRLERRLGQALFLRERRGLKLTASGDRLLAKARRLIGLNDEIWAEMTTSCAGTVRLGVPYDLVGTALAPILKGFADASPLVEISLVCASSPQLLEALGKGEVDLALVEEPLSAAGGECLGIERLVWVGAKAGTAHLKQPLPLSLVADSCAFRPAVTEALDVQGRAWRSVFENGNIDATTATVRTDLAITAWLACTVPPDLDILGSEEGLPELPPFAITLHLSRSQPSESARELARHLRAGWVRPRQAA</sequence>
<dbReference type="Gene3D" id="1.10.10.10">
    <property type="entry name" value="Winged helix-like DNA-binding domain superfamily/Winged helix DNA-binding domain"/>
    <property type="match status" value="1"/>
</dbReference>
<dbReference type="PRINTS" id="PR00039">
    <property type="entry name" value="HTHLYSR"/>
</dbReference>
<dbReference type="PROSITE" id="PS50931">
    <property type="entry name" value="HTH_LYSR"/>
    <property type="match status" value="1"/>
</dbReference>
<dbReference type="PANTHER" id="PTHR30579:SF7">
    <property type="entry name" value="HTH-TYPE TRANSCRIPTIONAL REGULATOR LRHA-RELATED"/>
    <property type="match status" value="1"/>
</dbReference>
<dbReference type="InterPro" id="IPR036388">
    <property type="entry name" value="WH-like_DNA-bd_sf"/>
</dbReference>
<dbReference type="InterPro" id="IPR050176">
    <property type="entry name" value="LTTR"/>
</dbReference>
<dbReference type="InterPro" id="IPR005119">
    <property type="entry name" value="LysR_subst-bd"/>
</dbReference>
<evidence type="ECO:0000256" key="1">
    <source>
        <dbReference type="ARBA" id="ARBA00009437"/>
    </source>
</evidence>
<keyword evidence="3" id="KW-0238">DNA-binding</keyword>
<comment type="similarity">
    <text evidence="1">Belongs to the LysR transcriptional regulatory family.</text>
</comment>
<dbReference type="PANTHER" id="PTHR30579">
    <property type="entry name" value="TRANSCRIPTIONAL REGULATOR"/>
    <property type="match status" value="1"/>
</dbReference>
<accession>A0ABW0IVW6</accession>
<keyword evidence="4" id="KW-0804">Transcription</keyword>
<evidence type="ECO:0000259" key="5">
    <source>
        <dbReference type="PROSITE" id="PS50931"/>
    </source>
</evidence>
<keyword evidence="7" id="KW-1185">Reference proteome</keyword>
<evidence type="ECO:0000256" key="3">
    <source>
        <dbReference type="ARBA" id="ARBA00023125"/>
    </source>
</evidence>
<evidence type="ECO:0000256" key="4">
    <source>
        <dbReference type="ARBA" id="ARBA00023163"/>
    </source>
</evidence>
<proteinExistence type="inferred from homology"/>
<dbReference type="Pfam" id="PF00126">
    <property type="entry name" value="HTH_1"/>
    <property type="match status" value="1"/>
</dbReference>
<comment type="caution">
    <text evidence="6">The sequence shown here is derived from an EMBL/GenBank/DDBJ whole genome shotgun (WGS) entry which is preliminary data.</text>
</comment>
<dbReference type="Gene3D" id="3.40.190.10">
    <property type="entry name" value="Periplasmic binding protein-like II"/>
    <property type="match status" value="2"/>
</dbReference>
<dbReference type="EMBL" id="JBHSLW010000028">
    <property type="protein sequence ID" value="MFC5421251.1"/>
    <property type="molecule type" value="Genomic_DNA"/>
</dbReference>
<gene>
    <name evidence="6" type="ORF">ACFPOB_16970</name>
</gene>